<keyword evidence="2" id="KW-0274">FAD</keyword>
<dbReference type="Pfam" id="PF00732">
    <property type="entry name" value="GMC_oxred_N"/>
    <property type="match status" value="1"/>
</dbReference>
<dbReference type="AlphaFoldDB" id="A0AA38XVT0"/>
<dbReference type="Gene3D" id="3.50.50.60">
    <property type="entry name" value="FAD/NAD(P)-binding domain"/>
    <property type="match status" value="1"/>
</dbReference>
<comment type="caution">
    <text evidence="4">The sequence shown here is derived from an EMBL/GenBank/DDBJ whole genome shotgun (WGS) entry which is preliminary data.</text>
</comment>
<evidence type="ECO:0000259" key="3">
    <source>
        <dbReference type="PROSITE" id="PS00624"/>
    </source>
</evidence>
<sequence length="544" mass="59870">MCITDSLPVGDGRGFDYIIVGGGTAGCIVASRLSGYLPQKRILLIEAGPSDLGERRALVLKDRLEMLGSELDFGYTAVEQPMGNSHHVHSRAKILGGCSSHNDMVSIRTPKNDIRTWERLGCTGWSFEIFNRLLDQLRLSTWHAAHPRDRNQMSKDWIQSAHRALGLPLVRDFNENVSAPGVLAEGVGWTPLSYNPDNGWRCGASVAYIHPILRGEQKREHLTILTNSWVSRVNLQGSRAVSVDVTTRDGVKHTVHASAEIILCAGAIDTPRLLLLSGLGPRDHLESVKIPVVKHIPGVGENLQDHPGSVVVYDLHEPVSPNTATHSDVLAFLRHKPQNNLVGDDDGHVPDLLLHTWALDFCSDTTRLGYDRPKHPFCFLPVALRPKARGRLYLKSNDPAEKPALDFKFFEDKNGYDAQVIVAGIKAARKVAETEPFRKWIKREVAPGPNIASDEDLDKYARAVSHTIYHPACTTKMGDLDKDTLAVVDSRLKVRGIHNLRIADAGVFPTMISVNLMQTVCVVGERAAELIAEDAGWTGCKASL</sequence>
<dbReference type="EMBL" id="JAPDRN010000091">
    <property type="protein sequence ID" value="KAJ9624729.1"/>
    <property type="molecule type" value="Genomic_DNA"/>
</dbReference>
<dbReference type="Pfam" id="PF05199">
    <property type="entry name" value="GMC_oxred_C"/>
    <property type="match status" value="1"/>
</dbReference>
<dbReference type="InterPro" id="IPR007867">
    <property type="entry name" value="GMC_OxRtase_C"/>
</dbReference>
<dbReference type="InterPro" id="IPR036188">
    <property type="entry name" value="FAD/NAD-bd_sf"/>
</dbReference>
<dbReference type="SUPFAM" id="SSF54373">
    <property type="entry name" value="FAD-linked reductases, C-terminal domain"/>
    <property type="match status" value="1"/>
</dbReference>
<dbReference type="Proteomes" id="UP001172681">
    <property type="component" value="Unassembled WGS sequence"/>
</dbReference>
<comment type="similarity">
    <text evidence="1">Belongs to the GMC oxidoreductase family.</text>
</comment>
<evidence type="ECO:0000256" key="2">
    <source>
        <dbReference type="PIRSR" id="PIRSR000137-2"/>
    </source>
</evidence>
<dbReference type="PANTHER" id="PTHR11552">
    <property type="entry name" value="GLUCOSE-METHANOL-CHOLINE GMC OXIDOREDUCTASE"/>
    <property type="match status" value="1"/>
</dbReference>
<dbReference type="PANTHER" id="PTHR11552:SF152">
    <property type="entry name" value="OXIDASE (CODA), PUTATIVE (AFU_ORTHOLOGUE AFUA_8G04090)-RELATED"/>
    <property type="match status" value="1"/>
</dbReference>
<reference evidence="4" key="1">
    <citation type="submission" date="2022-10" db="EMBL/GenBank/DDBJ databases">
        <title>Culturing micro-colonial fungi from biological soil crusts in the Mojave desert and describing Neophaeococcomyces mojavensis, and introducing the new genera and species Taxawa tesnikishii.</title>
        <authorList>
            <person name="Kurbessoian T."/>
            <person name="Stajich J.E."/>
        </authorList>
    </citation>
    <scope>NUCLEOTIDE SEQUENCE</scope>
    <source>
        <strain evidence="4">TK_35</strain>
    </source>
</reference>
<feature type="binding site" evidence="2">
    <location>
        <begin position="102"/>
        <end position="105"/>
    </location>
    <ligand>
        <name>FAD</name>
        <dbReference type="ChEBI" id="CHEBI:57692"/>
    </ligand>
</feature>
<keyword evidence="2" id="KW-0285">Flavoprotein</keyword>
<dbReference type="InterPro" id="IPR000172">
    <property type="entry name" value="GMC_OxRdtase_N"/>
</dbReference>
<dbReference type="SUPFAM" id="SSF51905">
    <property type="entry name" value="FAD/NAD(P)-binding domain"/>
    <property type="match status" value="1"/>
</dbReference>
<dbReference type="Gene3D" id="3.30.560.10">
    <property type="entry name" value="Glucose Oxidase, domain 3"/>
    <property type="match status" value="1"/>
</dbReference>
<evidence type="ECO:0000313" key="4">
    <source>
        <dbReference type="EMBL" id="KAJ9624729.1"/>
    </source>
</evidence>
<keyword evidence="5" id="KW-1185">Reference proteome</keyword>
<comment type="cofactor">
    <cofactor evidence="2">
        <name>FAD</name>
        <dbReference type="ChEBI" id="CHEBI:57692"/>
    </cofactor>
</comment>
<dbReference type="InterPro" id="IPR012132">
    <property type="entry name" value="GMC_OxRdtase"/>
</dbReference>
<protein>
    <recommendedName>
        <fullName evidence="3">Glucose-methanol-choline oxidoreductase N-terminal domain-containing protein</fullName>
    </recommendedName>
</protein>
<evidence type="ECO:0000313" key="5">
    <source>
        <dbReference type="Proteomes" id="UP001172681"/>
    </source>
</evidence>
<feature type="binding site" evidence="2">
    <location>
        <position position="230"/>
    </location>
    <ligand>
        <name>FAD</name>
        <dbReference type="ChEBI" id="CHEBI:57692"/>
    </ligand>
</feature>
<dbReference type="GO" id="GO:0016614">
    <property type="term" value="F:oxidoreductase activity, acting on CH-OH group of donors"/>
    <property type="evidence" value="ECO:0007669"/>
    <property type="project" value="InterPro"/>
</dbReference>
<organism evidence="4 5">
    <name type="scientific">Knufia peltigerae</name>
    <dbReference type="NCBI Taxonomy" id="1002370"/>
    <lineage>
        <taxon>Eukaryota</taxon>
        <taxon>Fungi</taxon>
        <taxon>Dikarya</taxon>
        <taxon>Ascomycota</taxon>
        <taxon>Pezizomycotina</taxon>
        <taxon>Eurotiomycetes</taxon>
        <taxon>Chaetothyriomycetidae</taxon>
        <taxon>Chaetothyriales</taxon>
        <taxon>Trichomeriaceae</taxon>
        <taxon>Knufia</taxon>
    </lineage>
</organism>
<accession>A0AA38XVT0</accession>
<gene>
    <name evidence="4" type="ORF">H2204_010630</name>
</gene>
<dbReference type="PIRSF" id="PIRSF000137">
    <property type="entry name" value="Alcohol_oxidase"/>
    <property type="match status" value="1"/>
</dbReference>
<dbReference type="GO" id="GO:0050660">
    <property type="term" value="F:flavin adenine dinucleotide binding"/>
    <property type="evidence" value="ECO:0007669"/>
    <property type="project" value="InterPro"/>
</dbReference>
<feature type="domain" description="Glucose-methanol-choline oxidoreductase N-terminal" evidence="3">
    <location>
        <begin position="266"/>
        <end position="280"/>
    </location>
</feature>
<dbReference type="PROSITE" id="PS00624">
    <property type="entry name" value="GMC_OXRED_2"/>
    <property type="match status" value="1"/>
</dbReference>
<name>A0AA38XVT0_9EURO</name>
<proteinExistence type="inferred from homology"/>
<evidence type="ECO:0000256" key="1">
    <source>
        <dbReference type="ARBA" id="ARBA00010790"/>
    </source>
</evidence>